<dbReference type="EMBL" id="CAJNJA010103317">
    <property type="protein sequence ID" value="CAE7945220.1"/>
    <property type="molecule type" value="Genomic_DNA"/>
</dbReference>
<feature type="compositionally biased region" description="Basic and acidic residues" evidence="1">
    <location>
        <begin position="145"/>
        <end position="180"/>
    </location>
</feature>
<protein>
    <submittedName>
        <fullName evidence="2">Uncharacterized protein</fullName>
    </submittedName>
</protein>
<organism evidence="2 3">
    <name type="scientific">Symbiodinium necroappetens</name>
    <dbReference type="NCBI Taxonomy" id="1628268"/>
    <lineage>
        <taxon>Eukaryota</taxon>
        <taxon>Sar</taxon>
        <taxon>Alveolata</taxon>
        <taxon>Dinophyceae</taxon>
        <taxon>Suessiales</taxon>
        <taxon>Symbiodiniaceae</taxon>
        <taxon>Symbiodinium</taxon>
    </lineage>
</organism>
<name>A0A813CRZ3_9DINO</name>
<dbReference type="Proteomes" id="UP000601435">
    <property type="component" value="Unassembled WGS sequence"/>
</dbReference>
<feature type="region of interest" description="Disordered" evidence="1">
    <location>
        <begin position="131"/>
        <end position="196"/>
    </location>
</feature>
<evidence type="ECO:0000256" key="1">
    <source>
        <dbReference type="SAM" id="MobiDB-lite"/>
    </source>
</evidence>
<feature type="non-terminal residue" evidence="2">
    <location>
        <position position="1"/>
    </location>
</feature>
<evidence type="ECO:0000313" key="2">
    <source>
        <dbReference type="EMBL" id="CAE7945220.1"/>
    </source>
</evidence>
<feature type="region of interest" description="Disordered" evidence="1">
    <location>
        <begin position="1"/>
        <end position="110"/>
    </location>
</feature>
<comment type="caution">
    <text evidence="2">The sequence shown here is derived from an EMBL/GenBank/DDBJ whole genome shotgun (WGS) entry which is preliminary data.</text>
</comment>
<accession>A0A813CRZ3</accession>
<dbReference type="AlphaFoldDB" id="A0A813CRZ3"/>
<dbReference type="OrthoDB" id="10293204at2759"/>
<gene>
    <name evidence="2" type="ORF">SNEC2469_LOCUS35532</name>
</gene>
<keyword evidence="3" id="KW-1185">Reference proteome</keyword>
<evidence type="ECO:0000313" key="3">
    <source>
        <dbReference type="Proteomes" id="UP000601435"/>
    </source>
</evidence>
<sequence>PVFASFRNRESVLGPGRSSSCGGRVGAPSSISGGRRGGGFGQPRLESSEISCAAASGRLSPGAREARHAGATAGTTHAIQRSGRRADGLLESGAVGSSNDTAGTASRASRSISTIPAYVDYAVPGSCGAPGSDGISASCGTPDTDDAKAGSHDGQMDRSGHTGSHRGAEASSHRGTEGGFHRGASSSGSYDGTAALSDHGAAAFPKDGATVCYSHGAKALDVDDSSGTAR</sequence>
<reference evidence="2" key="1">
    <citation type="submission" date="2021-02" db="EMBL/GenBank/DDBJ databases">
        <authorList>
            <person name="Dougan E. K."/>
            <person name="Rhodes N."/>
            <person name="Thang M."/>
            <person name="Chan C."/>
        </authorList>
    </citation>
    <scope>NUCLEOTIDE SEQUENCE</scope>
</reference>
<feature type="non-terminal residue" evidence="2">
    <location>
        <position position="230"/>
    </location>
</feature>
<feature type="compositionally biased region" description="Low complexity" evidence="1">
    <location>
        <begin position="69"/>
        <end position="78"/>
    </location>
</feature>
<proteinExistence type="predicted"/>
<feature type="compositionally biased region" description="Polar residues" evidence="1">
    <location>
        <begin position="95"/>
        <end position="110"/>
    </location>
</feature>